<reference evidence="2 3" key="1">
    <citation type="submission" date="2017-05" db="EMBL/GenBank/DDBJ databases">
        <title>Polynucleobacter sp. MWH-K35W1 isolated from the permanently anoxic monimolimnion of a meromictic lake.</title>
        <authorList>
            <person name="Hahn M.W."/>
        </authorList>
    </citation>
    <scope>NUCLEOTIDE SEQUENCE [LARGE SCALE GENOMIC DNA]</scope>
    <source>
        <strain evidence="2 3">MWH-K35W1</strain>
    </source>
</reference>
<feature type="coiled-coil region" evidence="1">
    <location>
        <begin position="21"/>
        <end position="55"/>
    </location>
</feature>
<evidence type="ECO:0000313" key="2">
    <source>
        <dbReference type="EMBL" id="OWS71930.1"/>
    </source>
</evidence>
<sequence>MLSEDRKAIIEAEERFRHGLKVKLEAEAASLKSGLNHLEEEVKQVEKKFSAKLMEFLNSSVGMWFLSSIVITGGAAALQQIQHQYEAEQKNKAQLIDYQFEIGNRIQNMKYFLRHAKTVGDAKSALSSVFKSKFPLSPILENQSLSALYFNLYQLIDGADKDKSKRAIEVVLDLEDAEVSLQSQKNDQVLSIADKERLSKLVSDIENLYIKGAGQ</sequence>
<proteinExistence type="predicted"/>
<evidence type="ECO:0000256" key="1">
    <source>
        <dbReference type="SAM" id="Coils"/>
    </source>
</evidence>
<organism evidence="2 3">
    <name type="scientific">Polynucleobacter aenigmaticus</name>
    <dbReference type="NCBI Taxonomy" id="1743164"/>
    <lineage>
        <taxon>Bacteria</taxon>
        <taxon>Pseudomonadati</taxon>
        <taxon>Pseudomonadota</taxon>
        <taxon>Betaproteobacteria</taxon>
        <taxon>Burkholderiales</taxon>
        <taxon>Burkholderiaceae</taxon>
        <taxon>Polynucleobacter</taxon>
    </lineage>
</organism>
<accession>A0A254PZE3</accession>
<keyword evidence="1" id="KW-0175">Coiled coil</keyword>
<protein>
    <submittedName>
        <fullName evidence="2">Uncharacterized protein</fullName>
    </submittedName>
</protein>
<dbReference type="RefSeq" id="WP_088527125.1">
    <property type="nucleotide sequence ID" value="NZ_NGUO01000007.1"/>
</dbReference>
<name>A0A254PZE3_9BURK</name>
<keyword evidence="3" id="KW-1185">Reference proteome</keyword>
<dbReference type="OrthoDB" id="9129858at2"/>
<evidence type="ECO:0000313" key="3">
    <source>
        <dbReference type="Proteomes" id="UP000198104"/>
    </source>
</evidence>
<comment type="caution">
    <text evidence="2">The sequence shown here is derived from an EMBL/GenBank/DDBJ whole genome shotgun (WGS) entry which is preliminary data.</text>
</comment>
<dbReference type="Proteomes" id="UP000198104">
    <property type="component" value="Unassembled WGS sequence"/>
</dbReference>
<dbReference type="AlphaFoldDB" id="A0A254PZE3"/>
<dbReference type="EMBL" id="NGUO01000007">
    <property type="protein sequence ID" value="OWS71930.1"/>
    <property type="molecule type" value="Genomic_DNA"/>
</dbReference>
<gene>
    <name evidence="2" type="ORF">CBI30_04465</name>
</gene>